<dbReference type="SFLD" id="SFLDS00003">
    <property type="entry name" value="Haloacid_Dehalogenase"/>
    <property type="match status" value="1"/>
</dbReference>
<gene>
    <name evidence="11" type="ORF">GCM10025783_23650</name>
</gene>
<reference evidence="12" key="1">
    <citation type="journal article" date="2019" name="Int. J. Syst. Evol. Microbiol.">
        <title>The Global Catalogue of Microorganisms (GCM) 10K type strain sequencing project: providing services to taxonomists for standard genome sequencing and annotation.</title>
        <authorList>
            <consortium name="The Broad Institute Genomics Platform"/>
            <consortium name="The Broad Institute Genome Sequencing Center for Infectious Disease"/>
            <person name="Wu L."/>
            <person name="Ma J."/>
        </authorList>
    </citation>
    <scope>NUCLEOTIDE SEQUENCE [LARGE SCALE GENOMIC DNA]</scope>
    <source>
        <strain evidence="12">JCM 19015</strain>
    </source>
</reference>
<dbReference type="Gene3D" id="3.40.50.1000">
    <property type="entry name" value="HAD superfamily/HAD-like"/>
    <property type="match status" value="1"/>
</dbReference>
<comment type="similarity">
    <text evidence="4">Belongs to the KdsC family.</text>
</comment>
<dbReference type="SUPFAM" id="SSF56784">
    <property type="entry name" value="HAD-like"/>
    <property type="match status" value="1"/>
</dbReference>
<evidence type="ECO:0000256" key="10">
    <source>
        <dbReference type="ARBA" id="ARBA00022842"/>
    </source>
</evidence>
<dbReference type="Pfam" id="PF02348">
    <property type="entry name" value="CTP_transf_3"/>
    <property type="match status" value="1"/>
</dbReference>
<comment type="subunit">
    <text evidence="6">Homotetramer.</text>
</comment>
<dbReference type="RefSeq" id="WP_345481405.1">
    <property type="nucleotide sequence ID" value="NZ_BAABLP010000004.1"/>
</dbReference>
<evidence type="ECO:0000256" key="9">
    <source>
        <dbReference type="ARBA" id="ARBA00022801"/>
    </source>
</evidence>
<proteinExistence type="inferred from homology"/>
<keyword evidence="11" id="KW-0808">Transferase</keyword>
<dbReference type="InterPro" id="IPR029044">
    <property type="entry name" value="Nucleotide-diphossugar_trans"/>
</dbReference>
<comment type="caution">
    <text evidence="11">The sequence shown here is derived from an EMBL/GenBank/DDBJ whole genome shotgun (WGS) entry which is preliminary data.</text>
</comment>
<dbReference type="InterPro" id="IPR050793">
    <property type="entry name" value="CMP-NeuNAc_synthase"/>
</dbReference>
<comment type="catalytic activity">
    <reaction evidence="1">
        <text>an N-acylneuraminate + CTP = a CMP-N-acyl-beta-neuraminate + diphosphate</text>
        <dbReference type="Rhea" id="RHEA:11344"/>
        <dbReference type="ChEBI" id="CHEBI:33019"/>
        <dbReference type="ChEBI" id="CHEBI:37563"/>
        <dbReference type="ChEBI" id="CHEBI:60073"/>
        <dbReference type="ChEBI" id="CHEBI:68671"/>
        <dbReference type="EC" id="2.7.7.43"/>
    </reaction>
</comment>
<evidence type="ECO:0000256" key="8">
    <source>
        <dbReference type="ARBA" id="ARBA00022723"/>
    </source>
</evidence>
<comment type="cofactor">
    <cofactor evidence="2">
        <name>Mg(2+)</name>
        <dbReference type="ChEBI" id="CHEBI:18420"/>
    </cofactor>
</comment>
<dbReference type="InterPro" id="IPR036412">
    <property type="entry name" value="HAD-like_sf"/>
</dbReference>
<protein>
    <recommendedName>
        <fullName evidence="7">N-acylneuraminate cytidylyltransferase</fullName>
        <ecNumber evidence="7">2.7.7.43</ecNumber>
    </recommendedName>
</protein>
<comment type="similarity">
    <text evidence="5">Belongs to the CMP-NeuNAc synthase family.</text>
</comment>
<dbReference type="Proteomes" id="UP001500121">
    <property type="component" value="Unassembled WGS sequence"/>
</dbReference>
<dbReference type="EMBL" id="BAABLP010000004">
    <property type="protein sequence ID" value="GAA4750396.1"/>
    <property type="molecule type" value="Genomic_DNA"/>
</dbReference>
<dbReference type="Gene3D" id="3.90.550.10">
    <property type="entry name" value="Spore Coat Polysaccharide Biosynthesis Protein SpsA, Chain A"/>
    <property type="match status" value="1"/>
</dbReference>
<accession>A0ABP8Z9L9</accession>
<dbReference type="SFLD" id="SFLDG01136">
    <property type="entry name" value="C1.6:_Phosphoserine_Phosphatas"/>
    <property type="match status" value="1"/>
</dbReference>
<dbReference type="EC" id="2.7.7.43" evidence="7"/>
<dbReference type="PANTHER" id="PTHR21485">
    <property type="entry name" value="HAD SUPERFAMILY MEMBERS CMAS AND KDSC"/>
    <property type="match status" value="1"/>
</dbReference>
<name>A0ABP8Z9L9_9MICO</name>
<dbReference type="PANTHER" id="PTHR21485:SF3">
    <property type="entry name" value="N-ACYLNEURAMINATE CYTIDYLYLTRANSFERASE"/>
    <property type="match status" value="1"/>
</dbReference>
<evidence type="ECO:0000256" key="7">
    <source>
        <dbReference type="ARBA" id="ARBA00012491"/>
    </source>
</evidence>
<dbReference type="InterPro" id="IPR010023">
    <property type="entry name" value="KdsC_fam"/>
</dbReference>
<evidence type="ECO:0000256" key="4">
    <source>
        <dbReference type="ARBA" id="ARBA00005893"/>
    </source>
</evidence>
<keyword evidence="11" id="KW-0548">Nucleotidyltransferase</keyword>
<sequence length="393" mass="40897">MSGFSPAEAVAVIPARGGSKGVPGKNVAPVGGVPLVARAVAAALGAGIADVRVSTDDARIAEAARAAGAGVIERPADLAGDTATSEAALLHALDVLAAEGVEPEVLVFLQATSPFIESGPLSRAVQRVLDGAADSVLAAFETYAFLWRRSGAGATGVNHDASFRPRRQDREPHFQETGAFYVLRASGFREARFRFFGRVAIEPVSAARAVEIDDAHELALARTLAPVFDDVPRHLPVDALVTDFDGVHTDDAALASGDGSEAVRVHRGDGLGVERLRAAGVPMLILSKERNGVVAARGAKLRVPVLQAVDDKATALSAWLAEQGVDPARCAYVGNDVNDLSAMALVGWPVAVADAHPAVQRAARLVLRNRGGHGAVREAAELVLASRNRKEEA</sequence>
<evidence type="ECO:0000256" key="1">
    <source>
        <dbReference type="ARBA" id="ARBA00001862"/>
    </source>
</evidence>
<dbReference type="InterPro" id="IPR023214">
    <property type="entry name" value="HAD_sf"/>
</dbReference>
<dbReference type="CDD" id="cd02513">
    <property type="entry name" value="CMP-NeuAc_Synthase"/>
    <property type="match status" value="1"/>
</dbReference>
<dbReference type="SUPFAM" id="SSF53448">
    <property type="entry name" value="Nucleotide-diphospho-sugar transferases"/>
    <property type="match status" value="1"/>
</dbReference>
<dbReference type="SFLD" id="SFLDG01138">
    <property type="entry name" value="C1.6.2:_Deoxy-d-mannose-octulo"/>
    <property type="match status" value="1"/>
</dbReference>
<organism evidence="11 12">
    <name type="scientific">Amnibacterium soli</name>
    <dbReference type="NCBI Taxonomy" id="1282736"/>
    <lineage>
        <taxon>Bacteria</taxon>
        <taxon>Bacillati</taxon>
        <taxon>Actinomycetota</taxon>
        <taxon>Actinomycetes</taxon>
        <taxon>Micrococcales</taxon>
        <taxon>Microbacteriaceae</taxon>
        <taxon>Amnibacterium</taxon>
    </lineage>
</organism>
<keyword evidence="8" id="KW-0479">Metal-binding</keyword>
<evidence type="ECO:0000256" key="2">
    <source>
        <dbReference type="ARBA" id="ARBA00001946"/>
    </source>
</evidence>
<comment type="pathway">
    <text evidence="3">Amino-sugar metabolism; N-acetylneuraminate metabolism.</text>
</comment>
<evidence type="ECO:0000313" key="12">
    <source>
        <dbReference type="Proteomes" id="UP001500121"/>
    </source>
</evidence>
<dbReference type="InterPro" id="IPR003329">
    <property type="entry name" value="Cytidylyl_trans"/>
</dbReference>
<evidence type="ECO:0000313" key="11">
    <source>
        <dbReference type="EMBL" id="GAA4750396.1"/>
    </source>
</evidence>
<dbReference type="GO" id="GO:0016779">
    <property type="term" value="F:nucleotidyltransferase activity"/>
    <property type="evidence" value="ECO:0007669"/>
    <property type="project" value="UniProtKB-KW"/>
</dbReference>
<evidence type="ECO:0000256" key="6">
    <source>
        <dbReference type="ARBA" id="ARBA00011881"/>
    </source>
</evidence>
<keyword evidence="10" id="KW-0460">Magnesium</keyword>
<dbReference type="Pfam" id="PF08282">
    <property type="entry name" value="Hydrolase_3"/>
    <property type="match status" value="1"/>
</dbReference>
<evidence type="ECO:0000256" key="3">
    <source>
        <dbReference type="ARBA" id="ARBA00005141"/>
    </source>
</evidence>
<evidence type="ECO:0000256" key="5">
    <source>
        <dbReference type="ARBA" id="ARBA00010726"/>
    </source>
</evidence>
<keyword evidence="9" id="KW-0378">Hydrolase</keyword>
<keyword evidence="12" id="KW-1185">Reference proteome</keyword>